<evidence type="ECO:0000313" key="2">
    <source>
        <dbReference type="Proteomes" id="UP000494365"/>
    </source>
</evidence>
<name>A0A6S7BYD7_9BURK</name>
<reference evidence="1 2" key="1">
    <citation type="submission" date="2020-04" db="EMBL/GenBank/DDBJ databases">
        <authorList>
            <person name="De Canck E."/>
        </authorList>
    </citation>
    <scope>NUCLEOTIDE SEQUENCE [LARGE SCALE GENOMIC DNA]</scope>
    <source>
        <strain evidence="1 2">LMG 28614</strain>
    </source>
</reference>
<sequence>MDGGHGRLQSWGDTGPGLSARLRLLLLKFANSASGLIISLSFNQITLLRRKPLVELANEYLDKHGRQPIDRRLPEEAQTLA</sequence>
<keyword evidence="2" id="KW-1185">Reference proteome</keyword>
<organism evidence="1 2">
    <name type="scientific">Paraburkholderia ultramafica</name>
    <dbReference type="NCBI Taxonomy" id="1544867"/>
    <lineage>
        <taxon>Bacteria</taxon>
        <taxon>Pseudomonadati</taxon>
        <taxon>Pseudomonadota</taxon>
        <taxon>Betaproteobacteria</taxon>
        <taxon>Burkholderiales</taxon>
        <taxon>Burkholderiaceae</taxon>
        <taxon>Paraburkholderia</taxon>
    </lineage>
</organism>
<proteinExistence type="predicted"/>
<dbReference type="Proteomes" id="UP000494365">
    <property type="component" value="Unassembled WGS sequence"/>
</dbReference>
<dbReference type="AlphaFoldDB" id="A0A6S7BYD7"/>
<dbReference type="EMBL" id="CADIKK010000034">
    <property type="protein sequence ID" value="CAB3803020.1"/>
    <property type="molecule type" value="Genomic_DNA"/>
</dbReference>
<gene>
    <name evidence="1" type="ORF">LMG28614_05722</name>
</gene>
<evidence type="ECO:0000313" key="1">
    <source>
        <dbReference type="EMBL" id="CAB3803020.1"/>
    </source>
</evidence>
<accession>A0A6S7BYD7</accession>
<protein>
    <submittedName>
        <fullName evidence="1">Uncharacterized protein</fullName>
    </submittedName>
</protein>